<evidence type="ECO:0000313" key="3">
    <source>
        <dbReference type="Proteomes" id="UP001355206"/>
    </source>
</evidence>
<name>A0ABU7TRE8_9HYPH</name>
<feature type="region of interest" description="Disordered" evidence="1">
    <location>
        <begin position="350"/>
        <end position="388"/>
    </location>
</feature>
<evidence type="ECO:0000313" key="2">
    <source>
        <dbReference type="EMBL" id="MEE7492429.1"/>
    </source>
</evidence>
<evidence type="ECO:0008006" key="4">
    <source>
        <dbReference type="Google" id="ProtNLM"/>
    </source>
</evidence>
<dbReference type="EMBL" id="MLCA01000010">
    <property type="protein sequence ID" value="MEE7492429.1"/>
    <property type="molecule type" value="Genomic_DNA"/>
</dbReference>
<dbReference type="InterPro" id="IPR006881">
    <property type="entry name" value="RepA_C"/>
</dbReference>
<keyword evidence="3" id="KW-1185">Reference proteome</keyword>
<organism evidence="2 3">
    <name type="scientific">Methylobacterium oryzae</name>
    <dbReference type="NCBI Taxonomy" id="334852"/>
    <lineage>
        <taxon>Bacteria</taxon>
        <taxon>Pseudomonadati</taxon>
        <taxon>Pseudomonadota</taxon>
        <taxon>Alphaproteobacteria</taxon>
        <taxon>Hyphomicrobiales</taxon>
        <taxon>Methylobacteriaceae</taxon>
        <taxon>Methylobacterium</taxon>
    </lineage>
</organism>
<accession>A0ABU7TRE8</accession>
<proteinExistence type="predicted"/>
<gene>
    <name evidence="2" type="ORF">MOTC310_18880</name>
</gene>
<dbReference type="Pfam" id="PF04796">
    <property type="entry name" value="RepA_C"/>
    <property type="match status" value="1"/>
</dbReference>
<feature type="compositionally biased region" description="Basic residues" evidence="1">
    <location>
        <begin position="352"/>
        <end position="364"/>
    </location>
</feature>
<dbReference type="Proteomes" id="UP001355206">
    <property type="component" value="Unassembled WGS sequence"/>
</dbReference>
<protein>
    <recommendedName>
        <fullName evidence="4">Plasmid encoded RepA protein</fullName>
    </recommendedName>
</protein>
<evidence type="ECO:0000256" key="1">
    <source>
        <dbReference type="SAM" id="MobiDB-lite"/>
    </source>
</evidence>
<comment type="caution">
    <text evidence="2">The sequence shown here is derived from an EMBL/GenBank/DDBJ whole genome shotgun (WGS) entry which is preliminary data.</text>
</comment>
<reference evidence="2 3" key="1">
    <citation type="journal article" date="2012" name="Genet. Mol. Biol.">
        <title>Analysis of 16S rRNA and mxaF genes revealing insights into Methylobacterium niche-specific plant association.</title>
        <authorList>
            <person name="Dourado M.N."/>
            <person name="Andreote F.D."/>
            <person name="Dini-Andreote F."/>
            <person name="Conti R."/>
            <person name="Araujo J.M."/>
            <person name="Araujo W.L."/>
        </authorList>
    </citation>
    <scope>NUCLEOTIDE SEQUENCE [LARGE SCALE GENOMIC DNA]</scope>
    <source>
        <strain evidence="2 3">TC3-10</strain>
    </source>
</reference>
<sequence length="388" mass="43060">MRRRGDSRLMVSKLPCARHEESETGMNAAETRQLSLWEQSLLRPETGADRPRNGLGPALDGRMDVSFLHKGFCIAGLPLRRPKNTMEPWNRRDGRFSLTVEPARFVLPNGRQIEVGVPFGPKARLLSMWLATEARDPRRSAGDRWMEMGRITEWLQAVGLPVTGGERGSIGPTKDQLVRLSFPIFTMFLNGDEGGHVFKRESLIEGGAFKDDDLEVWAAGGHSAMRWPEALMLSQNAYDRFTRHSIPVPTARLRQVAHNAMAIDILVYLCYRLPLLSRGESELLTWRDLMAQFGSSEFASRFKQAFSESIKRTLDAYPEANVAMTAEGLVLRHSEPAELRRAFVAVTGSPTRRARAAPRSRKAARGPDQAGPCEGGADLLTPAGAARG</sequence>